<dbReference type="Proteomes" id="UP000030008">
    <property type="component" value="Unassembled WGS sequence"/>
</dbReference>
<sequence length="350" mass="40825">MNSKHRVHNFWSYFLTIQQPLETALREQDRHEYEHLLNDINEQLKTVCGCKLEVEMSETGFFEMTFATGGDKTAQLCSALLKKDAPQQLSENWIINAFRPPLSERALNSYLQLNGQTVRGADFKVYYTIEEESKTVELKVYCAALQGLEETSKESIVAYMLELFIGELEFEARISSVEILDAEIDEENVCLLPNLYEDLCDIIIDQEWMEYHDPLSIYMAYKLDEKPVSETLRRDMKLIVTTNPQLQEEVLNKEYATCKDFADKGGEYGYLYYEKLYEDEKEALVRQQLEKEINDLLYPMSIARTMGGAIGMYYSYIDLAVFDRDGFAIALEKINEKMKFKIYYHSFLED</sequence>
<name>A0A099I7N5_CLOIN</name>
<accession>A0A099I7N5</accession>
<organism evidence="1 2">
    <name type="scientific">Clostridium innocuum</name>
    <dbReference type="NCBI Taxonomy" id="1522"/>
    <lineage>
        <taxon>Bacteria</taxon>
        <taxon>Bacillati</taxon>
        <taxon>Bacillota</taxon>
        <taxon>Clostridia</taxon>
        <taxon>Eubacteriales</taxon>
        <taxon>Clostridiaceae</taxon>
        <taxon>Clostridium</taxon>
    </lineage>
</organism>
<dbReference type="RefSeq" id="WP_044904942.1">
    <property type="nucleotide sequence ID" value="NZ_JQIF01000038.1"/>
</dbReference>
<protein>
    <recommendedName>
        <fullName evidence="3">DUF695 domain-containing protein</fullName>
    </recommendedName>
</protein>
<evidence type="ECO:0000313" key="1">
    <source>
        <dbReference type="EMBL" id="KGJ53581.1"/>
    </source>
</evidence>
<evidence type="ECO:0008006" key="3">
    <source>
        <dbReference type="Google" id="ProtNLM"/>
    </source>
</evidence>
<proteinExistence type="predicted"/>
<gene>
    <name evidence="1" type="ORF">CIAN88_08150</name>
</gene>
<reference evidence="1 2" key="1">
    <citation type="submission" date="2014-08" db="EMBL/GenBank/DDBJ databases">
        <title>Clostridium innocuum, an unnegligible vancomycin-resistant pathogen causing extra-intestinal infections.</title>
        <authorList>
            <person name="Feng Y."/>
            <person name="Chiu C.-H."/>
        </authorList>
    </citation>
    <scope>NUCLEOTIDE SEQUENCE [LARGE SCALE GENOMIC DNA]</scope>
    <source>
        <strain evidence="1 2">AN88</strain>
    </source>
</reference>
<comment type="caution">
    <text evidence="1">The sequence shown here is derived from an EMBL/GenBank/DDBJ whole genome shotgun (WGS) entry which is preliminary data.</text>
</comment>
<evidence type="ECO:0000313" key="2">
    <source>
        <dbReference type="Proteomes" id="UP000030008"/>
    </source>
</evidence>
<dbReference type="AlphaFoldDB" id="A0A099I7N5"/>
<dbReference type="EMBL" id="JQIF01000038">
    <property type="protein sequence ID" value="KGJ53581.1"/>
    <property type="molecule type" value="Genomic_DNA"/>
</dbReference>